<name>A0A5J5KW34_9MICC</name>
<comment type="caution">
    <text evidence="3">The sequence shown here is derived from an EMBL/GenBank/DDBJ whole genome shotgun (WGS) entry which is preliminary data.</text>
</comment>
<evidence type="ECO:0000313" key="4">
    <source>
        <dbReference type="Proteomes" id="UP000325957"/>
    </source>
</evidence>
<feature type="transmembrane region" description="Helical" evidence="2">
    <location>
        <begin position="334"/>
        <end position="352"/>
    </location>
</feature>
<dbReference type="EMBL" id="SZWF01000013">
    <property type="protein sequence ID" value="KAA9393957.1"/>
    <property type="molecule type" value="Genomic_DNA"/>
</dbReference>
<accession>A0A5J5KW34</accession>
<dbReference type="GO" id="GO:1902604">
    <property type="term" value="P:p-aminobenzoyl-glutamate transmembrane transport"/>
    <property type="evidence" value="ECO:0007669"/>
    <property type="project" value="InterPro"/>
</dbReference>
<sequence>MSSTPAPTSEERETGDGLLTRALGWVERVGNRLPHPFWIFVLLAAVVLLLSELLARLGVAATDPASGDTVTVTSLLNAEGFRQIVEGVVPNFVEFPPLGVVLTVLLGVAVAEGSGLIHTALRVVVSKVSARWLTFVLALAGVTGSIASDAITVVLIPLGAAAFKAAGRSAVLGGVVAFAASSAGFNASLLVNLTDPLLGGISTSAAQLVDPEYQVSPVANYFFSASSAIVLAIVITLVTELLLTKLTRPIHDAEQAAEERGETSAPDHEEDRPALTEENLRMYSPQEVKGLRSTAIAVAVYLVVYFLLLFVPFSPLAGQDEELGVLSSVLITDISGPIGLMFLVAGVAYGMTARTVTHPAAVPELMARGLKDITPLLVLFFAAAQFIAYFSWTNMGTVLAIRGSEWLGGGDVPMVVLFAGVVLVVAVMNLLVTSGSAQYTLTAPVIVPMFMYLGINPETTQMLFRIGDSTTNIITPLNPFFAMTLGMIQRYLPRAGIGTLLSLTLPLSLALLVVWFLFFLAWIALGIPLGPGSPVQ</sequence>
<keyword evidence="2" id="KW-0812">Transmembrane</keyword>
<dbReference type="RefSeq" id="WP_158034137.1">
    <property type="nucleotide sequence ID" value="NZ_ML708619.1"/>
</dbReference>
<dbReference type="PANTHER" id="PTHR30282">
    <property type="entry name" value="P-AMINOBENZOYL GLUTAMATE TRANSPORTER"/>
    <property type="match status" value="1"/>
</dbReference>
<feature type="transmembrane region" description="Helical" evidence="2">
    <location>
        <begin position="170"/>
        <end position="191"/>
    </location>
</feature>
<gene>
    <name evidence="3" type="ORF">FCK90_09865</name>
</gene>
<reference evidence="3 4" key="1">
    <citation type="submission" date="2019-05" db="EMBL/GenBank/DDBJ databases">
        <title>Kocuria coralli sp. nov., a novel actinobacterium isolated from coral reef seawater.</title>
        <authorList>
            <person name="Li J."/>
        </authorList>
    </citation>
    <scope>NUCLEOTIDE SEQUENCE [LARGE SCALE GENOMIC DNA]</scope>
    <source>
        <strain evidence="3 4">SCSIO 13007</strain>
    </source>
</reference>
<feature type="transmembrane region" description="Helical" evidence="2">
    <location>
        <begin position="412"/>
        <end position="432"/>
    </location>
</feature>
<dbReference type="Proteomes" id="UP000325957">
    <property type="component" value="Unassembled WGS sequence"/>
</dbReference>
<feature type="transmembrane region" description="Helical" evidence="2">
    <location>
        <begin position="291"/>
        <end position="314"/>
    </location>
</feature>
<evidence type="ECO:0000256" key="2">
    <source>
        <dbReference type="SAM" id="Phobius"/>
    </source>
</evidence>
<feature type="transmembrane region" description="Helical" evidence="2">
    <location>
        <begin position="221"/>
        <end position="243"/>
    </location>
</feature>
<feature type="transmembrane region" description="Helical" evidence="2">
    <location>
        <begin position="500"/>
        <end position="525"/>
    </location>
</feature>
<organism evidence="3 4">
    <name type="scientific">Kocuria coralli</name>
    <dbReference type="NCBI Taxonomy" id="1461025"/>
    <lineage>
        <taxon>Bacteria</taxon>
        <taxon>Bacillati</taxon>
        <taxon>Actinomycetota</taxon>
        <taxon>Actinomycetes</taxon>
        <taxon>Micrococcales</taxon>
        <taxon>Micrococcaceae</taxon>
        <taxon>Kocuria</taxon>
    </lineage>
</organism>
<keyword evidence="4" id="KW-1185">Reference proteome</keyword>
<keyword evidence="2" id="KW-0472">Membrane</keyword>
<dbReference type="PANTHER" id="PTHR30282:SF0">
    <property type="entry name" value="P-AMINOBENZOYL-GLUTAMATE TRANSPORT PROTEIN"/>
    <property type="match status" value="1"/>
</dbReference>
<dbReference type="OrthoDB" id="3314392at2"/>
<dbReference type="AlphaFoldDB" id="A0A5J5KW34"/>
<evidence type="ECO:0000256" key="1">
    <source>
        <dbReference type="SAM" id="MobiDB-lite"/>
    </source>
</evidence>
<proteinExistence type="predicted"/>
<feature type="transmembrane region" description="Helical" evidence="2">
    <location>
        <begin position="439"/>
        <end position="455"/>
    </location>
</feature>
<feature type="transmembrane region" description="Helical" evidence="2">
    <location>
        <begin position="470"/>
        <end position="488"/>
    </location>
</feature>
<keyword evidence="2" id="KW-1133">Transmembrane helix</keyword>
<dbReference type="GO" id="GO:0015558">
    <property type="term" value="F:secondary active p-aminobenzoyl-glutamate transmembrane transporter activity"/>
    <property type="evidence" value="ECO:0007669"/>
    <property type="project" value="InterPro"/>
</dbReference>
<feature type="transmembrane region" description="Helical" evidence="2">
    <location>
        <begin position="98"/>
        <end position="120"/>
    </location>
</feature>
<dbReference type="InterPro" id="IPR004697">
    <property type="entry name" value="AbgT"/>
</dbReference>
<protein>
    <submittedName>
        <fullName evidence="3">AbgT family transporter</fullName>
    </submittedName>
</protein>
<feature type="region of interest" description="Disordered" evidence="1">
    <location>
        <begin position="254"/>
        <end position="276"/>
    </location>
</feature>
<feature type="transmembrane region" description="Helical" evidence="2">
    <location>
        <begin position="373"/>
        <end position="392"/>
    </location>
</feature>
<feature type="transmembrane region" description="Helical" evidence="2">
    <location>
        <begin position="37"/>
        <end position="55"/>
    </location>
</feature>
<evidence type="ECO:0000313" key="3">
    <source>
        <dbReference type="EMBL" id="KAA9393957.1"/>
    </source>
</evidence>
<feature type="transmembrane region" description="Helical" evidence="2">
    <location>
        <begin position="132"/>
        <end position="158"/>
    </location>
</feature>
<dbReference type="Pfam" id="PF03806">
    <property type="entry name" value="ABG_transport"/>
    <property type="match status" value="1"/>
</dbReference>